<dbReference type="AlphaFoldDB" id="A0A9X7G0E2"/>
<name>A0A9X7G0E2_BACTU</name>
<dbReference type="InterPro" id="IPR011008">
    <property type="entry name" value="Dimeric_a/b-barrel"/>
</dbReference>
<feature type="domain" description="YCII-related" evidence="2">
    <location>
        <begin position="21"/>
        <end position="83"/>
    </location>
</feature>
<sequence length="92" mass="10574">MKYYAIFLSAGEAWEQNKNMGEQDLQSHRDYWRPYRGEKMIAGGPLEETEGLIILQVDAREEATELANGDPAVQKGIFTAEIYVWQPLFTTF</sequence>
<evidence type="ECO:0000259" key="2">
    <source>
        <dbReference type="Pfam" id="PF03795"/>
    </source>
</evidence>
<dbReference type="EMBL" id="NVCU01000218">
    <property type="protein sequence ID" value="PFT86987.1"/>
    <property type="molecule type" value="Genomic_DNA"/>
</dbReference>
<evidence type="ECO:0000313" key="3">
    <source>
        <dbReference type="EMBL" id="PFT86987.1"/>
    </source>
</evidence>
<protein>
    <recommendedName>
        <fullName evidence="2">YCII-related domain-containing protein</fullName>
    </recommendedName>
</protein>
<dbReference type="Pfam" id="PF03795">
    <property type="entry name" value="YCII"/>
    <property type="match status" value="1"/>
</dbReference>
<dbReference type="Gene3D" id="3.30.70.1060">
    <property type="entry name" value="Dimeric alpha+beta barrel"/>
    <property type="match status" value="1"/>
</dbReference>
<reference evidence="3 4" key="1">
    <citation type="submission" date="2017-09" db="EMBL/GenBank/DDBJ databases">
        <title>Large-scale bioinformatics analysis of Bacillus genomes uncovers conserved roles of natural products in bacterial physiology.</title>
        <authorList>
            <consortium name="Agbiome Team Llc"/>
            <person name="Bleich R.M."/>
            <person name="Grubbs K.J."/>
            <person name="Santa Maria K.C."/>
            <person name="Allen S.E."/>
            <person name="Farag S."/>
            <person name="Shank E.A."/>
            <person name="Bowers A."/>
        </authorList>
    </citation>
    <scope>NUCLEOTIDE SEQUENCE [LARGE SCALE GENOMIC DNA]</scope>
    <source>
        <strain evidence="3 4">AFS064137</strain>
    </source>
</reference>
<dbReference type="SUPFAM" id="SSF54909">
    <property type="entry name" value="Dimeric alpha+beta barrel"/>
    <property type="match status" value="1"/>
</dbReference>
<proteinExistence type="inferred from homology"/>
<organism evidence="3 4">
    <name type="scientific">Bacillus thuringiensis</name>
    <dbReference type="NCBI Taxonomy" id="1428"/>
    <lineage>
        <taxon>Bacteria</taxon>
        <taxon>Bacillati</taxon>
        <taxon>Bacillota</taxon>
        <taxon>Bacilli</taxon>
        <taxon>Bacillales</taxon>
        <taxon>Bacillaceae</taxon>
        <taxon>Bacillus</taxon>
        <taxon>Bacillus cereus group</taxon>
    </lineage>
</organism>
<comment type="similarity">
    <text evidence="1">Belongs to the YciI family.</text>
</comment>
<comment type="caution">
    <text evidence="3">The sequence shown here is derived from an EMBL/GenBank/DDBJ whole genome shotgun (WGS) entry which is preliminary data.</text>
</comment>
<dbReference type="RefSeq" id="WP_098679510.1">
    <property type="nucleotide sequence ID" value="NZ_NVCU01000218.1"/>
</dbReference>
<evidence type="ECO:0000313" key="4">
    <source>
        <dbReference type="Proteomes" id="UP000225910"/>
    </source>
</evidence>
<accession>A0A9X7G0E2</accession>
<evidence type="ECO:0000256" key="1">
    <source>
        <dbReference type="ARBA" id="ARBA00007689"/>
    </source>
</evidence>
<gene>
    <name evidence="3" type="ORF">COK81_21910</name>
</gene>
<dbReference type="InterPro" id="IPR005545">
    <property type="entry name" value="YCII"/>
</dbReference>
<dbReference type="Proteomes" id="UP000225910">
    <property type="component" value="Unassembled WGS sequence"/>
</dbReference>